<dbReference type="Proteomes" id="UP000828390">
    <property type="component" value="Unassembled WGS sequence"/>
</dbReference>
<dbReference type="EMBL" id="JAIWYP010000005">
    <property type="protein sequence ID" value="KAH3817810.1"/>
    <property type="molecule type" value="Genomic_DNA"/>
</dbReference>
<gene>
    <name evidence="2" type="ORF">DPMN_119365</name>
</gene>
<accession>A0A9D4GIP3</accession>
<reference evidence="2" key="2">
    <citation type="submission" date="2020-11" db="EMBL/GenBank/DDBJ databases">
        <authorList>
            <person name="McCartney M.A."/>
            <person name="Auch B."/>
            <person name="Kono T."/>
            <person name="Mallez S."/>
            <person name="Becker A."/>
            <person name="Gohl D.M."/>
            <person name="Silverstein K.A.T."/>
            <person name="Koren S."/>
            <person name="Bechman K.B."/>
            <person name="Herman A."/>
            <person name="Abrahante J.E."/>
            <person name="Garbe J."/>
        </authorList>
    </citation>
    <scope>NUCLEOTIDE SEQUENCE</scope>
    <source>
        <strain evidence="2">Duluth1</strain>
        <tissue evidence="2">Whole animal</tissue>
    </source>
</reference>
<feature type="region of interest" description="Disordered" evidence="1">
    <location>
        <begin position="102"/>
        <end position="128"/>
    </location>
</feature>
<evidence type="ECO:0000313" key="3">
    <source>
        <dbReference type="Proteomes" id="UP000828390"/>
    </source>
</evidence>
<comment type="caution">
    <text evidence="2">The sequence shown here is derived from an EMBL/GenBank/DDBJ whole genome shotgun (WGS) entry which is preliminary data.</text>
</comment>
<keyword evidence="3" id="KW-1185">Reference proteome</keyword>
<evidence type="ECO:0000313" key="2">
    <source>
        <dbReference type="EMBL" id="KAH3817810.1"/>
    </source>
</evidence>
<evidence type="ECO:0000256" key="1">
    <source>
        <dbReference type="SAM" id="MobiDB-lite"/>
    </source>
</evidence>
<dbReference type="AlphaFoldDB" id="A0A9D4GIP3"/>
<reference evidence="2" key="1">
    <citation type="journal article" date="2019" name="bioRxiv">
        <title>The Genome of the Zebra Mussel, Dreissena polymorpha: A Resource for Invasive Species Research.</title>
        <authorList>
            <person name="McCartney M.A."/>
            <person name="Auch B."/>
            <person name="Kono T."/>
            <person name="Mallez S."/>
            <person name="Zhang Y."/>
            <person name="Obille A."/>
            <person name="Becker A."/>
            <person name="Abrahante J.E."/>
            <person name="Garbe J."/>
            <person name="Badalamenti J.P."/>
            <person name="Herman A."/>
            <person name="Mangelson H."/>
            <person name="Liachko I."/>
            <person name="Sullivan S."/>
            <person name="Sone E.D."/>
            <person name="Koren S."/>
            <person name="Silverstein K.A.T."/>
            <person name="Beckman K.B."/>
            <person name="Gohl D.M."/>
        </authorList>
    </citation>
    <scope>NUCLEOTIDE SEQUENCE</scope>
    <source>
        <strain evidence="2">Duluth1</strain>
        <tissue evidence="2">Whole animal</tissue>
    </source>
</reference>
<protein>
    <submittedName>
        <fullName evidence="2">Uncharacterized protein</fullName>
    </submittedName>
</protein>
<proteinExistence type="predicted"/>
<sequence>MFQNSSNVPDDDVPCPVCVSDKTREFKRVGDLRHHVNTMHPAEIEVAPRGIFSSKTCFFFSINPLVYAKLHCVDKKISAEAHCARYRMAKWSTGRTQGIEERTSKWEEALSKPPQRPIKRKATDSLFL</sequence>
<name>A0A9D4GIP3_DREPO</name>
<organism evidence="2 3">
    <name type="scientific">Dreissena polymorpha</name>
    <name type="common">Zebra mussel</name>
    <name type="synonym">Mytilus polymorpha</name>
    <dbReference type="NCBI Taxonomy" id="45954"/>
    <lineage>
        <taxon>Eukaryota</taxon>
        <taxon>Metazoa</taxon>
        <taxon>Spiralia</taxon>
        <taxon>Lophotrochozoa</taxon>
        <taxon>Mollusca</taxon>
        <taxon>Bivalvia</taxon>
        <taxon>Autobranchia</taxon>
        <taxon>Heteroconchia</taxon>
        <taxon>Euheterodonta</taxon>
        <taxon>Imparidentia</taxon>
        <taxon>Neoheterodontei</taxon>
        <taxon>Myida</taxon>
        <taxon>Dreissenoidea</taxon>
        <taxon>Dreissenidae</taxon>
        <taxon>Dreissena</taxon>
    </lineage>
</organism>